<accession>A0A3D9UWR9</accession>
<sequence>MVGEAWVSVPVTGLWRAPDRTRSVDEAFLRDRPDHGEWLRGMDAATDREQDGRLGLYDRLDSELSCCEPVVVQESVEGWSRVSCPLQPAASAEGGYAGYRGWVRSAHLASTRPEHAVTVGDGSLDAAEFVDRARRHLGLPYLWGGLTEEGLDCSGLVHHAARELGVVLPRDAHDQHTAARSIAAGEERFGDLYFFAHPGETVHHVGIVISPGTMLHAPESGAQVVEEPLGESRRRTLVGAGRFTS</sequence>
<dbReference type="GO" id="GO:0008234">
    <property type="term" value="F:cysteine-type peptidase activity"/>
    <property type="evidence" value="ECO:0007669"/>
    <property type="project" value="UniProtKB-KW"/>
</dbReference>
<dbReference type="PANTHER" id="PTHR47053:SF1">
    <property type="entry name" value="MUREIN DD-ENDOPEPTIDASE MEPH-RELATED"/>
    <property type="match status" value="1"/>
</dbReference>
<dbReference type="InterPro" id="IPR000064">
    <property type="entry name" value="NLP_P60_dom"/>
</dbReference>
<dbReference type="InterPro" id="IPR051202">
    <property type="entry name" value="Peptidase_C40"/>
</dbReference>
<organism evidence="6 7">
    <name type="scientific">Calidifontibacter indicus</name>
    <dbReference type="NCBI Taxonomy" id="419650"/>
    <lineage>
        <taxon>Bacteria</taxon>
        <taxon>Bacillati</taxon>
        <taxon>Actinomycetota</taxon>
        <taxon>Actinomycetes</taxon>
        <taxon>Micrococcales</taxon>
        <taxon>Dermacoccaceae</taxon>
        <taxon>Calidifontibacter</taxon>
    </lineage>
</organism>
<reference evidence="6 7" key="1">
    <citation type="submission" date="2018-08" db="EMBL/GenBank/DDBJ databases">
        <title>Sequencing the genomes of 1000 actinobacteria strains.</title>
        <authorList>
            <person name="Klenk H.-P."/>
        </authorList>
    </citation>
    <scope>NUCLEOTIDE SEQUENCE [LARGE SCALE GENOMIC DNA]</scope>
    <source>
        <strain evidence="6 7">DSM 22967</strain>
    </source>
</reference>
<dbReference type="Pfam" id="PF00877">
    <property type="entry name" value="NLPC_P60"/>
    <property type="match status" value="1"/>
</dbReference>
<keyword evidence="7" id="KW-1185">Reference proteome</keyword>
<dbReference type="Gene3D" id="3.90.1720.10">
    <property type="entry name" value="endopeptidase domain like (from Nostoc punctiforme)"/>
    <property type="match status" value="1"/>
</dbReference>
<feature type="domain" description="NlpC/P60" evidence="5">
    <location>
        <begin position="123"/>
        <end position="244"/>
    </location>
</feature>
<keyword evidence="4" id="KW-0788">Thiol protease</keyword>
<proteinExistence type="inferred from homology"/>
<evidence type="ECO:0000256" key="4">
    <source>
        <dbReference type="ARBA" id="ARBA00022807"/>
    </source>
</evidence>
<evidence type="ECO:0000256" key="3">
    <source>
        <dbReference type="ARBA" id="ARBA00022801"/>
    </source>
</evidence>
<gene>
    <name evidence="6" type="ORF">DFJ65_2087</name>
</gene>
<dbReference type="EMBL" id="QTUA01000001">
    <property type="protein sequence ID" value="REF31045.1"/>
    <property type="molecule type" value="Genomic_DNA"/>
</dbReference>
<name>A0A3D9UWR9_9MICO</name>
<comment type="caution">
    <text evidence="6">The sequence shown here is derived from an EMBL/GenBank/DDBJ whole genome shotgun (WGS) entry which is preliminary data.</text>
</comment>
<dbReference type="PANTHER" id="PTHR47053">
    <property type="entry name" value="MUREIN DD-ENDOPEPTIDASE MEPH-RELATED"/>
    <property type="match status" value="1"/>
</dbReference>
<protein>
    <submittedName>
        <fullName evidence="6">Cell wall-associated NlpC family hydrolase</fullName>
    </submittedName>
</protein>
<dbReference type="GO" id="GO:0006508">
    <property type="term" value="P:proteolysis"/>
    <property type="evidence" value="ECO:0007669"/>
    <property type="project" value="UniProtKB-KW"/>
</dbReference>
<dbReference type="Proteomes" id="UP000256253">
    <property type="component" value="Unassembled WGS sequence"/>
</dbReference>
<evidence type="ECO:0000313" key="7">
    <source>
        <dbReference type="Proteomes" id="UP000256253"/>
    </source>
</evidence>
<dbReference type="PROSITE" id="PS51935">
    <property type="entry name" value="NLPC_P60"/>
    <property type="match status" value="1"/>
</dbReference>
<keyword evidence="2" id="KW-0645">Protease</keyword>
<dbReference type="SUPFAM" id="SSF54001">
    <property type="entry name" value="Cysteine proteinases"/>
    <property type="match status" value="1"/>
</dbReference>
<comment type="similarity">
    <text evidence="1">Belongs to the peptidase C40 family.</text>
</comment>
<evidence type="ECO:0000256" key="2">
    <source>
        <dbReference type="ARBA" id="ARBA00022670"/>
    </source>
</evidence>
<keyword evidence="3 6" id="KW-0378">Hydrolase</keyword>
<evidence type="ECO:0000313" key="6">
    <source>
        <dbReference type="EMBL" id="REF31045.1"/>
    </source>
</evidence>
<evidence type="ECO:0000256" key="1">
    <source>
        <dbReference type="ARBA" id="ARBA00007074"/>
    </source>
</evidence>
<dbReference type="InterPro" id="IPR038765">
    <property type="entry name" value="Papain-like_cys_pep_sf"/>
</dbReference>
<evidence type="ECO:0000259" key="5">
    <source>
        <dbReference type="PROSITE" id="PS51935"/>
    </source>
</evidence>
<dbReference type="AlphaFoldDB" id="A0A3D9UWR9"/>